<dbReference type="GO" id="GO:0003746">
    <property type="term" value="F:translation elongation factor activity"/>
    <property type="evidence" value="ECO:0007669"/>
    <property type="project" value="UniProtKB-UniRule"/>
</dbReference>
<comment type="similarity">
    <text evidence="1 6 7">Belongs to the EF-Ts family.</text>
</comment>
<feature type="domain" description="Translation elongation factor EFTs/EF1B dimerisation" evidence="9">
    <location>
        <begin position="71"/>
        <end position="292"/>
    </location>
</feature>
<dbReference type="Gene3D" id="1.10.8.10">
    <property type="entry name" value="DNA helicase RuvA subunit, C-terminal domain"/>
    <property type="match status" value="1"/>
</dbReference>
<keyword evidence="6" id="KW-0963">Cytoplasm</keyword>
<protein>
    <recommendedName>
        <fullName evidence="2 6">Elongation factor Ts</fullName>
        <shortName evidence="6">EF-Ts</shortName>
    </recommendedName>
</protein>
<evidence type="ECO:0000256" key="5">
    <source>
        <dbReference type="ARBA" id="ARBA00025453"/>
    </source>
</evidence>
<feature type="region of interest" description="Involved in Mg(2+) ion dislocation from EF-Tu" evidence="6">
    <location>
        <begin position="80"/>
        <end position="83"/>
    </location>
</feature>
<reference evidence="10 11" key="1">
    <citation type="submission" date="2015-09" db="EMBL/GenBank/DDBJ databases">
        <authorList>
            <consortium name="Pathogen Informatics"/>
        </authorList>
    </citation>
    <scope>NUCLEOTIDE SEQUENCE [LARGE SCALE GENOMIC DNA]</scope>
    <source>
        <strain evidence="10 11">2789STDY5834960</strain>
    </source>
</reference>
<dbReference type="PaxDb" id="166486-ERS852572_02410"/>
<dbReference type="Proteomes" id="UP000095350">
    <property type="component" value="Unassembled WGS sequence"/>
</dbReference>
<comment type="function">
    <text evidence="5 6 7">Associates with the EF-Tu.GDP complex and induces the exchange of GDP to GTP. It remains bound to the aminoacyl-tRNA.EF-Tu.GTP complex up to the GTP hydrolysis stage on the ribosome.</text>
</comment>
<dbReference type="PROSITE" id="PS01127">
    <property type="entry name" value="EF_TS_2"/>
    <property type="match status" value="1"/>
</dbReference>
<evidence type="ECO:0000256" key="7">
    <source>
        <dbReference type="RuleBase" id="RU000642"/>
    </source>
</evidence>
<dbReference type="HAMAP" id="MF_00050">
    <property type="entry name" value="EF_Ts"/>
    <property type="match status" value="1"/>
</dbReference>
<dbReference type="EMBL" id="CYXZ01000017">
    <property type="protein sequence ID" value="CUN19863.1"/>
    <property type="molecule type" value="Genomic_DNA"/>
</dbReference>
<name>A0A173UXX0_9FIRM</name>
<dbReference type="FunFam" id="1.10.8.10:FF:000001">
    <property type="entry name" value="Elongation factor Ts"/>
    <property type="match status" value="1"/>
</dbReference>
<dbReference type="InterPro" id="IPR018101">
    <property type="entry name" value="Transl_elong_Ts_CS"/>
</dbReference>
<dbReference type="PANTHER" id="PTHR11741:SF0">
    <property type="entry name" value="ELONGATION FACTOR TS, MITOCHONDRIAL"/>
    <property type="match status" value="1"/>
</dbReference>
<dbReference type="InterPro" id="IPR014039">
    <property type="entry name" value="Transl_elong_EFTs/EF1B_dimer"/>
</dbReference>
<evidence type="ECO:0000259" key="9">
    <source>
        <dbReference type="Pfam" id="PF00889"/>
    </source>
</evidence>
<dbReference type="PROSITE" id="PS01126">
    <property type="entry name" value="EF_TS_1"/>
    <property type="match status" value="1"/>
</dbReference>
<sequence>MAITAAMVKELREMTGAGMMDCKKALNETNGNMDEAVEFLRKNGQAKAEKKASRIAAEGLCTVVVKDDTTAAVVEVNSETDFVAKNETFQSFVKAVAAQAVNSDAKDMDAFMAEAWNEDASKTVNDALVEKVAVIGENLKIRRFEKVVAEHGCVVSYVHGGGRIGVIVDADTDVVNDAVKEAMVNIAMQIAALNPKYVSRDEVSADYIAHEKEILLAQIMNDPKESQKPEKVINGMIEGRISKELKEVCLVDQVYVKAEDGKQAVAKYLDEVSKAVGCTVKVKRFVRFETGEGLEKKQEDFAAEVAAQMNA</sequence>
<dbReference type="STRING" id="166486.ERS852572_02410"/>
<dbReference type="InterPro" id="IPR001816">
    <property type="entry name" value="Transl_elong_EFTs/EF1B"/>
</dbReference>
<evidence type="ECO:0000313" key="11">
    <source>
        <dbReference type="Proteomes" id="UP000095350"/>
    </source>
</evidence>
<dbReference type="Pfam" id="PF00889">
    <property type="entry name" value="EF_TS"/>
    <property type="match status" value="1"/>
</dbReference>
<dbReference type="NCBIfam" id="TIGR00116">
    <property type="entry name" value="tsf"/>
    <property type="match status" value="1"/>
</dbReference>
<dbReference type="CDD" id="cd14275">
    <property type="entry name" value="UBA_EF-Ts"/>
    <property type="match status" value="1"/>
</dbReference>
<dbReference type="SUPFAM" id="SSF46934">
    <property type="entry name" value="UBA-like"/>
    <property type="match status" value="1"/>
</dbReference>
<evidence type="ECO:0000256" key="8">
    <source>
        <dbReference type="RuleBase" id="RU000643"/>
    </source>
</evidence>
<dbReference type="RefSeq" id="WP_055194767.1">
    <property type="nucleotide sequence ID" value="NZ_CABIYH010000017.1"/>
</dbReference>
<comment type="subcellular location">
    <subcellularLocation>
        <location evidence="6 8">Cytoplasm</location>
    </subcellularLocation>
</comment>
<accession>A0A173UXX0</accession>
<dbReference type="GO" id="GO:0005737">
    <property type="term" value="C:cytoplasm"/>
    <property type="evidence" value="ECO:0007669"/>
    <property type="project" value="UniProtKB-SubCell"/>
</dbReference>
<evidence type="ECO:0000256" key="6">
    <source>
        <dbReference type="HAMAP-Rule" id="MF_00050"/>
    </source>
</evidence>
<dbReference type="Gene3D" id="1.10.286.20">
    <property type="match status" value="1"/>
</dbReference>
<evidence type="ECO:0000256" key="2">
    <source>
        <dbReference type="ARBA" id="ARBA00016956"/>
    </source>
</evidence>
<organism evidence="10 11">
    <name type="scientific">Roseburia intestinalis</name>
    <dbReference type="NCBI Taxonomy" id="166486"/>
    <lineage>
        <taxon>Bacteria</taxon>
        <taxon>Bacillati</taxon>
        <taxon>Bacillota</taxon>
        <taxon>Clostridia</taxon>
        <taxon>Lachnospirales</taxon>
        <taxon>Lachnospiraceae</taxon>
        <taxon>Roseburia</taxon>
    </lineage>
</organism>
<dbReference type="InterPro" id="IPR009060">
    <property type="entry name" value="UBA-like_sf"/>
</dbReference>
<dbReference type="InterPro" id="IPR036402">
    <property type="entry name" value="EF-Ts_dimer_sf"/>
</dbReference>
<dbReference type="PANTHER" id="PTHR11741">
    <property type="entry name" value="ELONGATION FACTOR TS"/>
    <property type="match status" value="1"/>
</dbReference>
<dbReference type="OrthoDB" id="9808348at2"/>
<dbReference type="SUPFAM" id="SSF54713">
    <property type="entry name" value="Elongation factor Ts (EF-Ts), dimerisation domain"/>
    <property type="match status" value="2"/>
</dbReference>
<keyword evidence="3 6" id="KW-0251">Elongation factor</keyword>
<evidence type="ECO:0000256" key="4">
    <source>
        <dbReference type="ARBA" id="ARBA00022917"/>
    </source>
</evidence>
<proteinExistence type="inferred from homology"/>
<gene>
    <name evidence="6 10" type="primary">tsf</name>
    <name evidence="10" type="ORF">ERS852572_02410</name>
</gene>
<evidence type="ECO:0000256" key="1">
    <source>
        <dbReference type="ARBA" id="ARBA00005532"/>
    </source>
</evidence>
<keyword evidence="4 6" id="KW-0648">Protein biosynthesis</keyword>
<dbReference type="Gene3D" id="3.30.479.20">
    <property type="entry name" value="Elongation factor Ts, dimerisation domain"/>
    <property type="match status" value="2"/>
</dbReference>
<evidence type="ECO:0000313" key="10">
    <source>
        <dbReference type="EMBL" id="CUN19863.1"/>
    </source>
</evidence>
<dbReference type="AlphaFoldDB" id="A0A173UXX0"/>
<evidence type="ECO:0000256" key="3">
    <source>
        <dbReference type="ARBA" id="ARBA00022768"/>
    </source>
</evidence>